<feature type="region of interest" description="Disordered" evidence="1">
    <location>
        <begin position="43"/>
        <end position="149"/>
    </location>
</feature>
<feature type="compositionally biased region" description="Basic and acidic residues" evidence="1">
    <location>
        <begin position="61"/>
        <end position="84"/>
    </location>
</feature>
<evidence type="ECO:0000313" key="2">
    <source>
        <dbReference type="EMBL" id="XDQ16615.1"/>
    </source>
</evidence>
<sequence length="149" mass="16015">MDVNSNITGSYAEPGFHHEARYEIKVHFDGAGQETLTYRFSFGEPDANGRQPMRLTLTGSDAREHSAEGVRWGRGERYEGDGRSGRAAHQGSAHAPVTAAPRGCRPGLRSRAARTAGMLAPEKVPVPARGRRSRHGPSAQPRSAATGLL</sequence>
<dbReference type="EMBL" id="CP163433">
    <property type="protein sequence ID" value="XDQ16615.1"/>
    <property type="molecule type" value="Genomic_DNA"/>
</dbReference>
<organism evidence="2">
    <name type="scientific">Streptomyces sp. R17</name>
    <dbReference type="NCBI Taxonomy" id="3238626"/>
    <lineage>
        <taxon>Bacteria</taxon>
        <taxon>Bacillati</taxon>
        <taxon>Actinomycetota</taxon>
        <taxon>Actinomycetes</taxon>
        <taxon>Kitasatosporales</taxon>
        <taxon>Streptomycetaceae</taxon>
        <taxon>Streptomyces</taxon>
    </lineage>
</organism>
<dbReference type="RefSeq" id="WP_369149660.1">
    <property type="nucleotide sequence ID" value="NZ_CP163433.1"/>
</dbReference>
<protein>
    <submittedName>
        <fullName evidence="2">Uncharacterized protein</fullName>
    </submittedName>
</protein>
<name>A0AB39NDX8_9ACTN</name>
<reference evidence="2" key="1">
    <citation type="submission" date="2024-07" db="EMBL/GenBank/DDBJ databases">
        <authorList>
            <person name="Yu S.T."/>
        </authorList>
    </citation>
    <scope>NUCLEOTIDE SEQUENCE</scope>
    <source>
        <strain evidence="2">R17</strain>
    </source>
</reference>
<evidence type="ECO:0000256" key="1">
    <source>
        <dbReference type="SAM" id="MobiDB-lite"/>
    </source>
</evidence>
<gene>
    <name evidence="2" type="ORF">AB5J48_00085</name>
</gene>
<dbReference type="AlphaFoldDB" id="A0AB39NDX8"/>
<accession>A0AB39NDX8</accession>
<proteinExistence type="predicted"/>